<dbReference type="Pfam" id="PF18131">
    <property type="entry name" value="KN17_SH3"/>
    <property type="match status" value="1"/>
</dbReference>
<evidence type="ECO:0000259" key="25">
    <source>
        <dbReference type="SMART" id="SM00739"/>
    </source>
</evidence>
<organism evidence="27 28">
    <name type="scientific">Cyanistes caeruleus</name>
    <name type="common">Eurasian blue tit</name>
    <name type="synonym">Parus caeruleus</name>
    <dbReference type="NCBI Taxonomy" id="156563"/>
    <lineage>
        <taxon>Eukaryota</taxon>
        <taxon>Metazoa</taxon>
        <taxon>Chordata</taxon>
        <taxon>Craniata</taxon>
        <taxon>Vertebrata</taxon>
        <taxon>Euteleostomi</taxon>
        <taxon>Archelosauria</taxon>
        <taxon>Archosauria</taxon>
        <taxon>Dinosauria</taxon>
        <taxon>Saurischia</taxon>
        <taxon>Theropoda</taxon>
        <taxon>Coelurosauria</taxon>
        <taxon>Aves</taxon>
        <taxon>Neognathae</taxon>
        <taxon>Neoaves</taxon>
        <taxon>Telluraves</taxon>
        <taxon>Australaves</taxon>
        <taxon>Passeriformes</taxon>
        <taxon>Paridae</taxon>
        <taxon>Cyanistes</taxon>
    </lineage>
</organism>
<evidence type="ECO:0000256" key="8">
    <source>
        <dbReference type="ARBA" id="ARBA00022723"/>
    </source>
</evidence>
<reference evidence="27" key="2">
    <citation type="submission" date="2025-09" db="UniProtKB">
        <authorList>
            <consortium name="Ensembl"/>
        </authorList>
    </citation>
    <scope>IDENTIFICATION</scope>
</reference>
<evidence type="ECO:0000256" key="17">
    <source>
        <dbReference type="ARBA" id="ARBA00023204"/>
    </source>
</evidence>
<evidence type="ECO:0000256" key="12">
    <source>
        <dbReference type="ARBA" id="ARBA00022884"/>
    </source>
</evidence>
<dbReference type="GO" id="GO:0003723">
    <property type="term" value="F:RNA binding"/>
    <property type="evidence" value="ECO:0007669"/>
    <property type="project" value="UniProtKB-KW"/>
</dbReference>
<dbReference type="AlphaFoldDB" id="A0A8C0U4F3"/>
<protein>
    <recommendedName>
        <fullName evidence="21">DNA/RNA-binding protein KIN17</fullName>
    </recommendedName>
    <alternativeName>
        <fullName evidence="22">Binding to curved DNA</fullName>
    </alternativeName>
</protein>
<dbReference type="PANTHER" id="PTHR12805:SF0">
    <property type="entry name" value="DNA_RNA-BINDING PROTEIN KIN17"/>
    <property type="match status" value="1"/>
</dbReference>
<evidence type="ECO:0000256" key="23">
    <source>
        <dbReference type="SAM" id="Coils"/>
    </source>
</evidence>
<dbReference type="GO" id="GO:0005737">
    <property type="term" value="C:cytoplasm"/>
    <property type="evidence" value="ECO:0007669"/>
    <property type="project" value="UniProtKB-SubCell"/>
</dbReference>
<evidence type="ECO:0000256" key="10">
    <source>
        <dbReference type="ARBA" id="ARBA00022771"/>
    </source>
</evidence>
<evidence type="ECO:0000256" key="15">
    <source>
        <dbReference type="ARBA" id="ARBA00023125"/>
    </source>
</evidence>
<dbReference type="InterPro" id="IPR041995">
    <property type="entry name" value="KOW_KIN17"/>
</dbReference>
<evidence type="ECO:0000256" key="18">
    <source>
        <dbReference type="ARBA" id="ARBA00023242"/>
    </source>
</evidence>
<keyword evidence="14 23" id="KW-0175">Coiled coil</keyword>
<evidence type="ECO:0000259" key="26">
    <source>
        <dbReference type="SMART" id="SM01253"/>
    </source>
</evidence>
<keyword evidence="11" id="KW-0862">Zinc</keyword>
<dbReference type="GO" id="GO:0006310">
    <property type="term" value="P:DNA recombination"/>
    <property type="evidence" value="ECO:0007669"/>
    <property type="project" value="UniProtKB-KW"/>
</dbReference>
<evidence type="ECO:0000313" key="27">
    <source>
        <dbReference type="Ensembl" id="ENSCCEP00000001689.1"/>
    </source>
</evidence>
<comment type="function">
    <text evidence="19">Involved in DNA replication and the cellular response to DNA damage. May participate in DNA replication factories and create a bridge between DNA replication and repair mediated by high molecular weight complexes. May play a role in illegitimate recombination and regulation of gene expression. May participate in mRNA processing. Binds, in vitro, to double-stranded DNA. Also shown to bind preferentially to curved DNA in vitro and in vivo. Binds via its C-terminal domain to RNA in vitro.</text>
</comment>
<sequence length="443" mass="51485">MGKSDFLSPKAIANRIKSKGLQKLRWYCQMCQKQCRDENGFKCHCMSESHQRQLLLASENPQQFMDYFSEEFRNDFLELLRRRFGTKRVHNNIVYNEYISHREHIHMNATQWETLTDFTKWLGREGLCKVDETPKGWYIQYIDRDPETIRRQQEQERKKKQDLDDEEKTAKFIEQQVRRGLEGKELEMPVYTELNRENEEEKVTFNLNKGPSTSVAASSKTSSVLGQNALKMVEGAVKRKEAAHSSGQTKEKKKKSALDEIMELEEEKKRTSRRDYWLQPEIIVKIVTKKLGEKYHKKKAVVKEVIDKYTAVVKVIDSGDKLKLDQTHLETVIPAPGKKVMVLNGGYRGNEGILESVNEKRFSVTITIDSVSIKQALVCRELSICTWRAFTKNHVILNPASQVGFVVCKVLWTALTCQQPHTLTYRRLILGCLQRIFKKMLGC</sequence>
<feature type="domain" description="DNA/RNA-binding protein Kin17 WH-like" evidence="26">
    <location>
        <begin position="52"/>
        <end position="178"/>
    </location>
</feature>
<comment type="similarity">
    <text evidence="3">Belongs to the KIN17 family.</text>
</comment>
<evidence type="ECO:0000256" key="5">
    <source>
        <dbReference type="ARBA" id="ARBA00022490"/>
    </source>
</evidence>
<gene>
    <name evidence="27" type="primary">KIN</name>
</gene>
<feature type="domain" description="KOW" evidence="25">
    <location>
        <begin position="333"/>
        <end position="360"/>
    </location>
</feature>
<keyword evidence="4" id="KW-0488">Methylation</keyword>
<comment type="subcellular location">
    <subcellularLocation>
        <location evidence="2">Cytoplasm</location>
    </subcellularLocation>
    <subcellularLocation>
        <location evidence="1">Nucleus</location>
    </subcellularLocation>
</comment>
<reference evidence="27" key="1">
    <citation type="submission" date="2025-08" db="UniProtKB">
        <authorList>
            <consortium name="Ensembl"/>
        </authorList>
    </citation>
    <scope>IDENTIFICATION</scope>
</reference>
<dbReference type="InterPro" id="IPR038254">
    <property type="entry name" value="KIN17_WH-like_sf"/>
</dbReference>
<dbReference type="InterPro" id="IPR014722">
    <property type="entry name" value="Rib_uL2_dom2"/>
</dbReference>
<dbReference type="InterPro" id="IPR036236">
    <property type="entry name" value="Znf_C2H2_sf"/>
</dbReference>
<dbReference type="CDD" id="cd13155">
    <property type="entry name" value="KOW_KIN17"/>
    <property type="match status" value="1"/>
</dbReference>
<dbReference type="InterPro" id="IPR041330">
    <property type="entry name" value="KN17_SH3"/>
</dbReference>
<dbReference type="SUPFAM" id="SSF57667">
    <property type="entry name" value="beta-beta-alpha zinc fingers"/>
    <property type="match status" value="1"/>
</dbReference>
<dbReference type="InterPro" id="IPR005824">
    <property type="entry name" value="KOW"/>
</dbReference>
<dbReference type="GO" id="GO:0008270">
    <property type="term" value="F:zinc ion binding"/>
    <property type="evidence" value="ECO:0007669"/>
    <property type="project" value="UniProtKB-KW"/>
</dbReference>
<feature type="coiled-coil region" evidence="23">
    <location>
        <begin position="149"/>
        <end position="176"/>
    </location>
</feature>
<dbReference type="PANTHER" id="PTHR12805">
    <property type="entry name" value="KIN17 KIN, ANTIGENIC DETERMINANT OF RECA PROTEIN HOMOLOG"/>
    <property type="match status" value="1"/>
</dbReference>
<dbReference type="GO" id="GO:0006281">
    <property type="term" value="P:DNA repair"/>
    <property type="evidence" value="ECO:0007669"/>
    <property type="project" value="UniProtKB-KW"/>
</dbReference>
<keyword evidence="10" id="KW-0863">Zinc-finger</keyword>
<evidence type="ECO:0000256" key="19">
    <source>
        <dbReference type="ARBA" id="ARBA00054469"/>
    </source>
</evidence>
<dbReference type="Proteomes" id="UP000694410">
    <property type="component" value="Unplaced"/>
</dbReference>
<dbReference type="Gene3D" id="1.10.10.2030">
    <property type="entry name" value="DNA/RNA-binding protein Kin17, conserved domain"/>
    <property type="match status" value="1"/>
</dbReference>
<evidence type="ECO:0000313" key="28">
    <source>
        <dbReference type="Proteomes" id="UP000694410"/>
    </source>
</evidence>
<evidence type="ECO:0000256" key="14">
    <source>
        <dbReference type="ARBA" id="ARBA00023054"/>
    </source>
</evidence>
<dbReference type="InterPro" id="IPR037321">
    <property type="entry name" value="KIN17-like"/>
</dbReference>
<keyword evidence="9" id="KW-0227">DNA damage</keyword>
<evidence type="ECO:0000256" key="24">
    <source>
        <dbReference type="SAM" id="MobiDB-lite"/>
    </source>
</evidence>
<evidence type="ECO:0000256" key="16">
    <source>
        <dbReference type="ARBA" id="ARBA00023172"/>
    </source>
</evidence>
<evidence type="ECO:0000256" key="3">
    <source>
        <dbReference type="ARBA" id="ARBA00008517"/>
    </source>
</evidence>
<comment type="subunit">
    <text evidence="20">Associated with DNA polymerase alpha, RFC1 and cyclin A, in multiprotein DNA replication complexes. Also associates with replication origins at the G1/S phase boundary and throughout the S phase in vivo.</text>
</comment>
<accession>A0A8C0U4F3</accession>
<keyword evidence="8" id="KW-0479">Metal-binding</keyword>
<evidence type="ECO:0000256" key="13">
    <source>
        <dbReference type="ARBA" id="ARBA00023016"/>
    </source>
</evidence>
<dbReference type="SMART" id="SM01253">
    <property type="entry name" value="Kin17_mid"/>
    <property type="match status" value="1"/>
</dbReference>
<dbReference type="InterPro" id="IPR056767">
    <property type="entry name" value="C2H2-Znf_KIN17"/>
</dbReference>
<dbReference type="GO" id="GO:0003690">
    <property type="term" value="F:double-stranded DNA binding"/>
    <property type="evidence" value="ECO:0007669"/>
    <property type="project" value="TreeGrafter"/>
</dbReference>
<evidence type="ECO:0000256" key="21">
    <source>
        <dbReference type="ARBA" id="ARBA00067573"/>
    </source>
</evidence>
<keyword evidence="15" id="KW-0238">DNA-binding</keyword>
<evidence type="ECO:0000256" key="20">
    <source>
        <dbReference type="ARBA" id="ARBA00062063"/>
    </source>
</evidence>
<keyword evidence="5" id="KW-0963">Cytoplasm</keyword>
<dbReference type="Pfam" id="PF25092">
    <property type="entry name" value="SH3_KIN17_C"/>
    <property type="match status" value="1"/>
</dbReference>
<evidence type="ECO:0000256" key="11">
    <source>
        <dbReference type="ARBA" id="ARBA00022833"/>
    </source>
</evidence>
<evidence type="ECO:0000256" key="1">
    <source>
        <dbReference type="ARBA" id="ARBA00004123"/>
    </source>
</evidence>
<keyword evidence="12" id="KW-0694">RNA-binding</keyword>
<dbReference type="Gene3D" id="2.30.30.30">
    <property type="match status" value="1"/>
</dbReference>
<dbReference type="FunFam" id="1.10.10.2030:FF:000001">
    <property type="entry name" value="DNA/RNA-binding protein KIN17, putative"/>
    <property type="match status" value="1"/>
</dbReference>
<dbReference type="Gene3D" id="2.30.30.140">
    <property type="match status" value="1"/>
</dbReference>
<dbReference type="InterPro" id="IPR019447">
    <property type="entry name" value="DNA/RNA-bd_Kin17_WH-like_dom"/>
</dbReference>
<dbReference type="GO" id="GO:0006260">
    <property type="term" value="P:DNA replication"/>
    <property type="evidence" value="ECO:0007669"/>
    <property type="project" value="UniProtKB-KW"/>
</dbReference>
<dbReference type="SMART" id="SM00739">
    <property type="entry name" value="KOW"/>
    <property type="match status" value="1"/>
</dbReference>
<feature type="region of interest" description="Disordered" evidence="24">
    <location>
        <begin position="238"/>
        <end position="257"/>
    </location>
</feature>
<evidence type="ECO:0000256" key="7">
    <source>
        <dbReference type="ARBA" id="ARBA00022705"/>
    </source>
</evidence>
<dbReference type="GO" id="GO:0005634">
    <property type="term" value="C:nucleus"/>
    <property type="evidence" value="ECO:0007669"/>
    <property type="project" value="UniProtKB-SubCell"/>
</dbReference>
<evidence type="ECO:0000256" key="22">
    <source>
        <dbReference type="ARBA" id="ARBA00079987"/>
    </source>
</evidence>
<dbReference type="Ensembl" id="ENSCCET00000002895.1">
    <property type="protein sequence ID" value="ENSCCEP00000001689.1"/>
    <property type="gene ID" value="ENSCCEG00000001972.1"/>
</dbReference>
<dbReference type="Pfam" id="PF10357">
    <property type="entry name" value="WH_KIN17"/>
    <property type="match status" value="1"/>
</dbReference>
<dbReference type="Pfam" id="PF25095">
    <property type="entry name" value="C2H2-zf_KIN17"/>
    <property type="match status" value="1"/>
</dbReference>
<proteinExistence type="inferred from homology"/>
<keyword evidence="28" id="KW-1185">Reference proteome</keyword>
<dbReference type="GO" id="GO:0006397">
    <property type="term" value="P:mRNA processing"/>
    <property type="evidence" value="ECO:0007669"/>
    <property type="project" value="UniProtKB-KW"/>
</dbReference>
<dbReference type="FunFam" id="2.30.30.140:FF:000031">
    <property type="entry name" value="DNA/RNA-binding protein KIN17 isoform X1"/>
    <property type="match status" value="1"/>
</dbReference>
<name>A0A8C0U4F3_CYACU</name>
<evidence type="ECO:0000256" key="4">
    <source>
        <dbReference type="ARBA" id="ARBA00022481"/>
    </source>
</evidence>
<keyword evidence="18" id="KW-0539">Nucleus</keyword>
<keyword evidence="7" id="KW-0235">DNA replication</keyword>
<keyword evidence="6" id="KW-0507">mRNA processing</keyword>
<keyword evidence="17" id="KW-0234">DNA repair</keyword>
<dbReference type="FunFam" id="2.30.30.30:FF:000021">
    <property type="entry name" value="DNA/RNA-binding protein KIN17, putative"/>
    <property type="match status" value="1"/>
</dbReference>
<evidence type="ECO:0000256" key="6">
    <source>
        <dbReference type="ARBA" id="ARBA00022664"/>
    </source>
</evidence>
<evidence type="ECO:0000256" key="2">
    <source>
        <dbReference type="ARBA" id="ARBA00004496"/>
    </source>
</evidence>
<evidence type="ECO:0000256" key="9">
    <source>
        <dbReference type="ARBA" id="ARBA00022763"/>
    </source>
</evidence>
<keyword evidence="13" id="KW-0346">Stress response</keyword>
<keyword evidence="16" id="KW-0233">DNA recombination</keyword>